<keyword evidence="3" id="KW-1185">Reference proteome</keyword>
<dbReference type="InterPro" id="IPR027417">
    <property type="entry name" value="P-loop_NTPase"/>
</dbReference>
<dbReference type="EMBL" id="CP113517">
    <property type="protein sequence ID" value="WAR46953.1"/>
    <property type="molecule type" value="Genomic_DNA"/>
</dbReference>
<evidence type="ECO:0000313" key="2">
    <source>
        <dbReference type="EMBL" id="WAR46953.1"/>
    </source>
</evidence>
<dbReference type="SUPFAM" id="SSF52540">
    <property type="entry name" value="P-loop containing nucleoside triphosphate hydrolases"/>
    <property type="match status" value="1"/>
</dbReference>
<gene>
    <name evidence="2" type="ORF">NM686_010700</name>
</gene>
<dbReference type="RefSeq" id="WP_255187861.1">
    <property type="nucleotide sequence ID" value="NZ_CP113517.1"/>
</dbReference>
<dbReference type="Pfam" id="PF19263">
    <property type="entry name" value="DUF5906"/>
    <property type="match status" value="1"/>
</dbReference>
<sequence>MSQTDFNDLAQARGLTAVNSRIKQALFSDDSAPDSPSPPVDASGPRTLADFEQLIEDSEDFDYLTEFLLRQIAKAKHLRKPAVERLIGLIAKKANTTKAALQDEFKALSARFGDNVPDTPVSEDDVVGTLNQIHAILPMGGRTVILNREFDPVMHKKFLTFSSRQDFVLKYCNKKVFMNGESVGWGDYWLEHPERAEYAGMVFLPGENEPGYLNLWQGWGCAPGEGQCGLYLAFVHEVICSGDDDLYDYILNWCAHLVQRPQELPETALVFRGREGIGKNTFIEPLARIVGQEHYLMLSSLNQVTGRFSGHLANALLIFCNESVWGGDKSAQGVLKSMITDPVQPIEYKGRDLSMVRSFRRCIFATNEQWAVPRGADDRRYVITDVSDERKGDWAYFQALNKEMREEGGTEALMAYLLGRDISAWHPRQIPDNIIKRGLDLKLMSANSVVRWWFEALMLGYLFEDGDAYSDAHKFVWPDRIKREVLGNLYLAYCKKNNISHSEQMHTVGEHLRKWGVRSTRPRENGDRPYYYVLPTIDEARGVFGQLWGVEASVWEGDD</sequence>
<feature type="domain" description="NrS-1 polymerase-like helicase" evidence="1">
    <location>
        <begin position="271"/>
        <end position="380"/>
    </location>
</feature>
<evidence type="ECO:0000259" key="1">
    <source>
        <dbReference type="Pfam" id="PF19263"/>
    </source>
</evidence>
<evidence type="ECO:0000313" key="3">
    <source>
        <dbReference type="Proteomes" id="UP001162780"/>
    </source>
</evidence>
<accession>A0ABY7GR31</accession>
<dbReference type="Proteomes" id="UP001162780">
    <property type="component" value="Chromosome"/>
</dbReference>
<name>A0ABY7GR31_9GAMM</name>
<dbReference type="Gene3D" id="3.40.50.300">
    <property type="entry name" value="P-loop containing nucleotide triphosphate hydrolases"/>
    <property type="match status" value="1"/>
</dbReference>
<dbReference type="InterPro" id="IPR045455">
    <property type="entry name" value="NrS-1_pol-like_helicase"/>
</dbReference>
<organism evidence="2 3">
    <name type="scientific">Methylomonas rapida</name>
    <dbReference type="NCBI Taxonomy" id="2963939"/>
    <lineage>
        <taxon>Bacteria</taxon>
        <taxon>Pseudomonadati</taxon>
        <taxon>Pseudomonadota</taxon>
        <taxon>Gammaproteobacteria</taxon>
        <taxon>Methylococcales</taxon>
        <taxon>Methylococcaceae</taxon>
        <taxon>Methylomonas</taxon>
    </lineage>
</organism>
<protein>
    <submittedName>
        <fullName evidence="2">DUF5906 domain-containing protein</fullName>
    </submittedName>
</protein>
<proteinExistence type="predicted"/>
<reference evidence="2" key="1">
    <citation type="submission" date="2022-11" db="EMBL/GenBank/DDBJ databases">
        <title>Methylomonas rapida sp. nov., Carotenoid-Producing Obligate Methanotrophs with High Growth Characteristics and Biotechnological Potential.</title>
        <authorList>
            <person name="Tikhonova E.N."/>
            <person name="Suleimanov R.Z."/>
            <person name="Miroshnikov K."/>
            <person name="Oshkin I.Y."/>
            <person name="Belova S.E."/>
            <person name="Danilova O.V."/>
            <person name="Ashikhmin A."/>
            <person name="Konopkin A."/>
            <person name="But S.Y."/>
            <person name="Khmelenina V.N."/>
            <person name="Kuznetsov N."/>
            <person name="Pimenov N.V."/>
            <person name="Dedysh S.N."/>
        </authorList>
    </citation>
    <scope>NUCLEOTIDE SEQUENCE</scope>
    <source>
        <strain evidence="2">MP1</strain>
    </source>
</reference>